<dbReference type="Proteomes" id="UP000186309">
    <property type="component" value="Chromosome"/>
</dbReference>
<dbReference type="Pfam" id="PF01730">
    <property type="entry name" value="UreF"/>
    <property type="match status" value="1"/>
</dbReference>
<organism evidence="4 5">
    <name type="scientific">Paludisphaera borealis</name>
    <dbReference type="NCBI Taxonomy" id="1387353"/>
    <lineage>
        <taxon>Bacteria</taxon>
        <taxon>Pseudomonadati</taxon>
        <taxon>Planctomycetota</taxon>
        <taxon>Planctomycetia</taxon>
        <taxon>Isosphaerales</taxon>
        <taxon>Isosphaeraceae</taxon>
        <taxon>Paludisphaera</taxon>
    </lineage>
</organism>
<dbReference type="InterPro" id="IPR002639">
    <property type="entry name" value="UreF"/>
</dbReference>
<dbReference type="PANTHER" id="PTHR33620">
    <property type="entry name" value="UREASE ACCESSORY PROTEIN F"/>
    <property type="match status" value="1"/>
</dbReference>
<dbReference type="EMBL" id="CP019082">
    <property type="protein sequence ID" value="APW59554.1"/>
    <property type="molecule type" value="Genomic_DNA"/>
</dbReference>
<dbReference type="InterPro" id="IPR038277">
    <property type="entry name" value="UreF_sf"/>
</dbReference>
<reference evidence="5" key="1">
    <citation type="submission" date="2016-12" db="EMBL/GenBank/DDBJ databases">
        <title>Comparative genomics of four Isosphaeraceae planctomycetes: a common pool of plasmids and glycoside hydrolase genes.</title>
        <authorList>
            <person name="Ivanova A."/>
        </authorList>
    </citation>
    <scope>NUCLEOTIDE SEQUENCE [LARGE SCALE GENOMIC DNA]</scope>
    <source>
        <strain evidence="5">PX4</strain>
    </source>
</reference>
<comment type="similarity">
    <text evidence="3">Belongs to the UreF family.</text>
</comment>
<dbReference type="KEGG" id="pbor:BSF38_00980"/>
<evidence type="ECO:0000313" key="4">
    <source>
        <dbReference type="EMBL" id="APW59554.1"/>
    </source>
</evidence>
<evidence type="ECO:0000256" key="3">
    <source>
        <dbReference type="HAMAP-Rule" id="MF_01385"/>
    </source>
</evidence>
<protein>
    <recommendedName>
        <fullName evidence="3">Urease accessory protein UreF</fullName>
    </recommendedName>
</protein>
<dbReference type="STRING" id="1387353.BSF38_00980"/>
<accession>A0A1U7CKT7</accession>
<keyword evidence="3" id="KW-0963">Cytoplasm</keyword>
<comment type="function">
    <text evidence="3">Required for maturation of urease via the functional incorporation of the urease nickel metallocenter.</text>
</comment>
<name>A0A1U7CKT7_9BACT</name>
<sequence>MATILECMRILQFGDSVLPVGAFSFSNGLESAVQNGIVSDVESLRRFVRTAVVQAATSDGVGMLEAFRASAAGDPARVERADRAIFNRKLNEEMRTMNVRMGRKMAELAEAVAPSAVVGGWLASIKAGTTPGTYPVGQAVVFSTLGLSERETFAVHQYGVATMMVSSALRLMKLSYLDAQAILFEVNGEAEATFDRVADAGLDDMTAFAPTFDVLAALHVRATVRMFMN</sequence>
<comment type="subunit">
    <text evidence="3">UreD, UreF and UreG form a complex that acts as a GTP-hydrolysis-dependent molecular chaperone, activating the urease apoprotein by helping to assemble the nickel containing metallocenter of UreC. The UreE protein probably delivers the nickel.</text>
</comment>
<dbReference type="PIRSF" id="PIRSF009467">
    <property type="entry name" value="Ureas_acces_UreF"/>
    <property type="match status" value="1"/>
</dbReference>
<dbReference type="GO" id="GO:0005737">
    <property type="term" value="C:cytoplasm"/>
    <property type="evidence" value="ECO:0007669"/>
    <property type="project" value="UniProtKB-SubCell"/>
</dbReference>
<dbReference type="AlphaFoldDB" id="A0A1U7CKT7"/>
<gene>
    <name evidence="4" type="primary">ureF_1</name>
    <name evidence="3" type="synonym">ureF</name>
    <name evidence="4" type="ORF">BSF38_00980</name>
</gene>
<evidence type="ECO:0000256" key="1">
    <source>
        <dbReference type="ARBA" id="ARBA00022988"/>
    </source>
</evidence>
<dbReference type="HAMAP" id="MF_01385">
    <property type="entry name" value="UreF"/>
    <property type="match status" value="1"/>
</dbReference>
<evidence type="ECO:0000313" key="5">
    <source>
        <dbReference type="Proteomes" id="UP000186309"/>
    </source>
</evidence>
<dbReference type="PANTHER" id="PTHR33620:SF1">
    <property type="entry name" value="UREASE ACCESSORY PROTEIN F"/>
    <property type="match status" value="1"/>
</dbReference>
<keyword evidence="1 3" id="KW-0996">Nickel insertion</keyword>
<proteinExistence type="inferred from homology"/>
<dbReference type="GO" id="GO:0016151">
    <property type="term" value="F:nickel cation binding"/>
    <property type="evidence" value="ECO:0007669"/>
    <property type="project" value="UniProtKB-UniRule"/>
</dbReference>
<evidence type="ECO:0000256" key="2">
    <source>
        <dbReference type="ARBA" id="ARBA00023186"/>
    </source>
</evidence>
<comment type="subcellular location">
    <subcellularLocation>
        <location evidence="3">Cytoplasm</location>
    </subcellularLocation>
</comment>
<keyword evidence="2 3" id="KW-0143">Chaperone</keyword>
<keyword evidence="5" id="KW-1185">Reference proteome</keyword>
<dbReference type="Gene3D" id="1.10.4190.10">
    <property type="entry name" value="Urease accessory protein UreF"/>
    <property type="match status" value="1"/>
</dbReference>